<evidence type="ECO:0000313" key="8">
    <source>
        <dbReference type="Proteomes" id="UP000321561"/>
    </source>
</evidence>
<evidence type="ECO:0000313" key="7">
    <source>
        <dbReference type="EMBL" id="BBM60385.1"/>
    </source>
</evidence>
<protein>
    <recommendedName>
        <fullName evidence="2">phosphoglycerate mutase (2,3-diphosphoglycerate-dependent)</fullName>
        <ecNumber evidence="2">5.4.2.11</ecNumber>
    </recommendedName>
</protein>
<keyword evidence="4" id="KW-0413">Isomerase</keyword>
<evidence type="ECO:0000256" key="4">
    <source>
        <dbReference type="ARBA" id="ARBA00023235"/>
    </source>
</evidence>
<dbReference type="Gene3D" id="3.40.50.1240">
    <property type="entry name" value="Phosphoglycerate mutase-like"/>
    <property type="match status" value="1"/>
</dbReference>
<dbReference type="RefSeq" id="WP_147006226.1">
    <property type="nucleotide sequence ID" value="NZ_AP019846.1"/>
</dbReference>
<dbReference type="PROSITE" id="PS00175">
    <property type="entry name" value="PG_MUTASE"/>
    <property type="match status" value="1"/>
</dbReference>
<keyword evidence="3" id="KW-0324">Glycolysis</keyword>
<evidence type="ECO:0000256" key="6">
    <source>
        <dbReference type="PIRSR" id="PIRSR613078-2"/>
    </source>
</evidence>
<dbReference type="Proteomes" id="UP000321561">
    <property type="component" value="Chromosome"/>
</dbReference>
<evidence type="ECO:0000256" key="1">
    <source>
        <dbReference type="ARBA" id="ARBA00006717"/>
    </source>
</evidence>
<evidence type="ECO:0000256" key="5">
    <source>
        <dbReference type="PIRSR" id="PIRSR613078-1"/>
    </source>
</evidence>
<feature type="binding site" evidence="6">
    <location>
        <position position="61"/>
    </location>
    <ligand>
        <name>substrate</name>
    </ligand>
</feature>
<organism evidence="7 8">
    <name type="scientific">Leptotrichia hongkongensis</name>
    <dbReference type="NCBI Taxonomy" id="554406"/>
    <lineage>
        <taxon>Bacteria</taxon>
        <taxon>Fusobacteriati</taxon>
        <taxon>Fusobacteriota</taxon>
        <taxon>Fusobacteriia</taxon>
        <taxon>Fusobacteriales</taxon>
        <taxon>Leptotrichiaceae</taxon>
        <taxon>Leptotrichia</taxon>
    </lineage>
</organism>
<dbReference type="GO" id="GO:0004619">
    <property type="term" value="F:phosphoglycerate mutase activity"/>
    <property type="evidence" value="ECO:0007669"/>
    <property type="project" value="UniProtKB-EC"/>
</dbReference>
<dbReference type="PIRSF" id="PIRSF000709">
    <property type="entry name" value="6PFK_2-Ptase"/>
    <property type="match status" value="1"/>
</dbReference>
<comment type="similarity">
    <text evidence="1">Belongs to the phosphoglycerate mutase family. BPG-dependent PGAM subfamily.</text>
</comment>
<feature type="binding site" evidence="6">
    <location>
        <begin position="11"/>
        <end position="18"/>
    </location>
    <ligand>
        <name>substrate</name>
    </ligand>
</feature>
<evidence type="ECO:0000256" key="2">
    <source>
        <dbReference type="ARBA" id="ARBA00012028"/>
    </source>
</evidence>
<dbReference type="OrthoDB" id="9782128at2"/>
<feature type="active site" description="Proton donor/acceptor" evidence="5">
    <location>
        <position position="95"/>
    </location>
</feature>
<dbReference type="GO" id="GO:0006096">
    <property type="term" value="P:glycolytic process"/>
    <property type="evidence" value="ECO:0007669"/>
    <property type="project" value="UniProtKB-KW"/>
</dbReference>
<reference evidence="7 8" key="1">
    <citation type="submission" date="2019-07" db="EMBL/GenBank/DDBJ databases">
        <title>Complete Genome Sequence of Leptotrichia hongkongensis Strain JMUB5056.</title>
        <authorList>
            <person name="Watanabe S."/>
            <person name="Cui L."/>
        </authorList>
    </citation>
    <scope>NUCLEOTIDE SEQUENCE [LARGE SCALE GENOMIC DNA]</scope>
    <source>
        <strain evidence="7 8">JMUB5056</strain>
    </source>
</reference>
<dbReference type="SUPFAM" id="SSF53254">
    <property type="entry name" value="Phosphoglycerate mutase-like"/>
    <property type="match status" value="1"/>
</dbReference>
<dbReference type="Pfam" id="PF00300">
    <property type="entry name" value="His_Phos_1"/>
    <property type="match status" value="1"/>
</dbReference>
<dbReference type="InterPro" id="IPR029033">
    <property type="entry name" value="His_PPase_superfam"/>
</dbReference>
<dbReference type="InterPro" id="IPR001345">
    <property type="entry name" value="PG/BPGM_mutase_AS"/>
</dbReference>
<evidence type="ECO:0000256" key="3">
    <source>
        <dbReference type="ARBA" id="ARBA00023152"/>
    </source>
</evidence>
<dbReference type="EMBL" id="AP019846">
    <property type="protein sequence ID" value="BBM60385.1"/>
    <property type="molecule type" value="Genomic_DNA"/>
</dbReference>
<dbReference type="PANTHER" id="PTHR11931">
    <property type="entry name" value="PHOSPHOGLYCERATE MUTASE"/>
    <property type="match status" value="1"/>
</dbReference>
<dbReference type="AlphaFoldDB" id="A0A510LDS5"/>
<gene>
    <name evidence="7" type="ORF">JMUB5056_1987</name>
</gene>
<dbReference type="InterPro" id="IPR005952">
    <property type="entry name" value="Phosphogly_mut1"/>
</dbReference>
<dbReference type="InterPro" id="IPR013078">
    <property type="entry name" value="His_Pase_superF_clade-1"/>
</dbReference>
<dbReference type="SMART" id="SM00855">
    <property type="entry name" value="PGAM"/>
    <property type="match status" value="1"/>
</dbReference>
<sequence length="208" mass="24462">MDNKLKLYIVRHGQTEWNVLEKFQGQLNSPLTPEGIKKIEKTASELKNIKFEAVYTSELGRTISTAKIILQNNNFEKIKNKNEKLTLYKLSELNEINFGEWQGMNFKEIFIKYPEEAHNYFYDVKNYTAKNIKGEELKDGLERFLKGLKKISSNHEYGNILIVTHGTVLELFFNYIQNKKAHDLDERKLIGNGEYKIFTLENEKYKIL</sequence>
<dbReference type="KEGG" id="lhg:JMUB5056_1987"/>
<accession>A0A510LDS5</accession>
<proteinExistence type="inferred from homology"/>
<name>A0A510LDS5_9FUSO</name>
<dbReference type="EC" id="5.4.2.11" evidence="2"/>
<feature type="active site" description="Tele-phosphohistidine intermediate" evidence="5">
    <location>
        <position position="12"/>
    </location>
</feature>
<dbReference type="CDD" id="cd07067">
    <property type="entry name" value="HP_PGM_like"/>
    <property type="match status" value="1"/>
</dbReference>